<evidence type="ECO:0000313" key="1">
    <source>
        <dbReference type="EMBL" id="MFD1588401.1"/>
    </source>
</evidence>
<sequence>MSWREGSVAADHTFACCLTHDVDRPYKTYQAAYNLLTERDPSQLLDFLPNRNAYWTFEEILELESDLDVRSTWYFLDEQHIIRDRPVRDVFNPRAWQLYAGRYSLSDPRIQQLITRLDENGWEVELHGSYESYRDADLLESEKETLESILDHEVTGVRQHYLNLDWPTTWIKQREAGFLYDATPGSVTTSGFKHGYEPLRPFDDEFVVFPVTIMDTTLPDPAADWDATWNQCEELLLEARNNNAVMSLLWHPRYFSDDHPGFTRLYRRLIERARELGAWVGPVGELYRSLNHTGPQMATSRIRES</sequence>
<dbReference type="SUPFAM" id="SSF88713">
    <property type="entry name" value="Glycoside hydrolase/deacetylase"/>
    <property type="match status" value="1"/>
</dbReference>
<dbReference type="CDD" id="cd10931">
    <property type="entry name" value="CE4_u7"/>
    <property type="match status" value="1"/>
</dbReference>
<dbReference type="EMBL" id="JBHUDJ010000011">
    <property type="protein sequence ID" value="MFD1588401.1"/>
    <property type="molecule type" value="Genomic_DNA"/>
</dbReference>
<organism evidence="1 2">
    <name type="scientific">Halorientalis brevis</name>
    <dbReference type="NCBI Taxonomy" id="1126241"/>
    <lineage>
        <taxon>Archaea</taxon>
        <taxon>Methanobacteriati</taxon>
        <taxon>Methanobacteriota</taxon>
        <taxon>Stenosarchaea group</taxon>
        <taxon>Halobacteria</taxon>
        <taxon>Halobacteriales</taxon>
        <taxon>Haloarculaceae</taxon>
        <taxon>Halorientalis</taxon>
    </lineage>
</organism>
<accession>A0ABD6CDG9</accession>
<gene>
    <name evidence="1" type="ORF">ACFR9U_15570</name>
</gene>
<dbReference type="AlphaFoldDB" id="A0ABD6CDG9"/>
<name>A0ABD6CDG9_9EURY</name>
<dbReference type="InterPro" id="IPR011330">
    <property type="entry name" value="Glyco_hydro/deAcase_b/a-brl"/>
</dbReference>
<dbReference type="Gene3D" id="3.20.20.370">
    <property type="entry name" value="Glycoside hydrolase/deacetylase"/>
    <property type="match status" value="1"/>
</dbReference>
<keyword evidence="2" id="KW-1185">Reference proteome</keyword>
<proteinExistence type="predicted"/>
<protein>
    <submittedName>
        <fullName evidence="1">Polysaccharide deacetylase family protein</fullName>
    </submittedName>
</protein>
<evidence type="ECO:0000313" key="2">
    <source>
        <dbReference type="Proteomes" id="UP001597119"/>
    </source>
</evidence>
<comment type="caution">
    <text evidence="1">The sequence shown here is derived from an EMBL/GenBank/DDBJ whole genome shotgun (WGS) entry which is preliminary data.</text>
</comment>
<dbReference type="Proteomes" id="UP001597119">
    <property type="component" value="Unassembled WGS sequence"/>
</dbReference>
<dbReference type="RefSeq" id="WP_247381382.1">
    <property type="nucleotide sequence ID" value="NZ_JALLGV010000010.1"/>
</dbReference>
<reference evidence="1 2" key="1">
    <citation type="journal article" date="2019" name="Int. J. Syst. Evol. Microbiol.">
        <title>The Global Catalogue of Microorganisms (GCM) 10K type strain sequencing project: providing services to taxonomists for standard genome sequencing and annotation.</title>
        <authorList>
            <consortium name="The Broad Institute Genomics Platform"/>
            <consortium name="The Broad Institute Genome Sequencing Center for Infectious Disease"/>
            <person name="Wu L."/>
            <person name="Ma J."/>
        </authorList>
    </citation>
    <scope>NUCLEOTIDE SEQUENCE [LARGE SCALE GENOMIC DNA]</scope>
    <source>
        <strain evidence="1 2">CGMCC 1.12125</strain>
    </source>
</reference>